<evidence type="ECO:0008006" key="3">
    <source>
        <dbReference type="Google" id="ProtNLM"/>
    </source>
</evidence>
<evidence type="ECO:0000313" key="1">
    <source>
        <dbReference type="EMBL" id="AZS49802.1"/>
    </source>
</evidence>
<dbReference type="SUPFAM" id="SSF75005">
    <property type="entry name" value="Arabinanase/levansucrase/invertase"/>
    <property type="match status" value="1"/>
</dbReference>
<dbReference type="EMBL" id="CP029822">
    <property type="protein sequence ID" value="AZS49802.1"/>
    <property type="molecule type" value="Genomic_DNA"/>
</dbReference>
<dbReference type="PANTHER" id="PTHR35279">
    <property type="match status" value="1"/>
</dbReference>
<dbReference type="PANTHER" id="PTHR35279:SF1">
    <property type="entry name" value="ARABINANASE_LEVANSUCRASE_INVERTASE"/>
    <property type="match status" value="1"/>
</dbReference>
<sequence>MIWEKKGLILKSENQVDWIVGGTLQPTPILLGNIIRIYFGGRSVNGISRVGYVDVDAACPSNVLQISEKPVLDIGAQFTFDENGVVPCAVVKHEEDILLYYAGYQVPENIKFLVFGGLAVSKDGGKTFFRNSQVPITDRTDGEEFFRVIHSIMFEDGKWRAWYGGGNSFIDKKYPVYDIRYMESECYDSFPKKGKVIIQCNEGEHRVGRPYVFKDGNIYRMFFGASTKLIPYKLAYAESKDGINWTRDDDKINLEFSSKGWDSKTMGYPSVLRYESKTYCFYTGNNMGADGFGYAELVEW</sequence>
<reference evidence="2" key="1">
    <citation type="submission" date="2018-06" db="EMBL/GenBank/DDBJ databases">
        <title>Complete genome of Pseudomonas insecticola strain QZS01.</title>
        <authorList>
            <person name="Wang J."/>
            <person name="Su Q."/>
        </authorList>
    </citation>
    <scope>NUCLEOTIDE SEQUENCE [LARGE SCALE GENOMIC DNA]</scope>
    <source>
        <strain evidence="2">QZS01</strain>
    </source>
</reference>
<dbReference type="Proteomes" id="UP000273143">
    <property type="component" value="Chromosome"/>
</dbReference>
<dbReference type="RefSeq" id="WP_127161977.1">
    <property type="nucleotide sequence ID" value="NZ_CP029822.1"/>
</dbReference>
<protein>
    <recommendedName>
        <fullName evidence="3">Glycosylase</fullName>
    </recommendedName>
</protein>
<proteinExistence type="predicted"/>
<dbReference type="AlphaFoldDB" id="A0A3Q9JHL5"/>
<name>A0A3Q9JHL5_9GAMM</name>
<dbReference type="InterPro" id="IPR023296">
    <property type="entry name" value="Glyco_hydro_beta-prop_sf"/>
</dbReference>
<dbReference type="Gene3D" id="2.115.10.20">
    <property type="entry name" value="Glycosyl hydrolase domain, family 43"/>
    <property type="match status" value="2"/>
</dbReference>
<organism evidence="1 2">
    <name type="scientific">Entomomonas moraniae</name>
    <dbReference type="NCBI Taxonomy" id="2213226"/>
    <lineage>
        <taxon>Bacteria</taxon>
        <taxon>Pseudomonadati</taxon>
        <taxon>Pseudomonadota</taxon>
        <taxon>Gammaproteobacteria</taxon>
        <taxon>Pseudomonadales</taxon>
        <taxon>Pseudomonadaceae</taxon>
        <taxon>Entomomonas</taxon>
    </lineage>
</organism>
<gene>
    <name evidence="1" type="ORF">DM558_02955</name>
</gene>
<dbReference type="KEGG" id="emo:DM558_02955"/>
<keyword evidence="2" id="KW-1185">Reference proteome</keyword>
<evidence type="ECO:0000313" key="2">
    <source>
        <dbReference type="Proteomes" id="UP000273143"/>
    </source>
</evidence>
<accession>A0A3Q9JHL5</accession>